<sequence>MPIYRIYAVLGIFFRLENPILYPHQHVAMKEKRENLSWVSVRLKPDVFTRLKEESRSLGVSLSHLIRMKLSSETIKIIDTKGILNAIDKVVAEQARVNNNINQLAKHANTYRDKISPEIFLNHTKQMAKHLEHRDFMNKFLKQIYQAIK</sequence>
<gene>
    <name evidence="1" type="ORF">SAMN03080598_01134</name>
</gene>
<dbReference type="AlphaFoldDB" id="A0A1H5U9L9"/>
<organism evidence="1 2">
    <name type="scientific">Algoriphagus boritolerans DSM 17298 = JCM 18970</name>
    <dbReference type="NCBI Taxonomy" id="1120964"/>
    <lineage>
        <taxon>Bacteria</taxon>
        <taxon>Pseudomonadati</taxon>
        <taxon>Bacteroidota</taxon>
        <taxon>Cytophagia</taxon>
        <taxon>Cytophagales</taxon>
        <taxon>Cyclobacteriaceae</taxon>
        <taxon>Algoriphagus</taxon>
    </lineage>
</organism>
<dbReference type="InterPro" id="IPR053842">
    <property type="entry name" value="NikA-like"/>
</dbReference>
<proteinExistence type="predicted"/>
<protein>
    <submittedName>
        <fullName evidence="1">Mobilisation protein (MobC)</fullName>
    </submittedName>
</protein>
<keyword evidence="2" id="KW-1185">Reference proteome</keyword>
<dbReference type="Proteomes" id="UP000236736">
    <property type="component" value="Unassembled WGS sequence"/>
</dbReference>
<dbReference type="Pfam" id="PF21983">
    <property type="entry name" value="NikA-like"/>
    <property type="match status" value="1"/>
</dbReference>
<dbReference type="STRING" id="1120964.GCA_001313265_02934"/>
<evidence type="ECO:0000313" key="1">
    <source>
        <dbReference type="EMBL" id="SEF71724.1"/>
    </source>
</evidence>
<accession>A0A1H5U9L9</accession>
<reference evidence="2" key="1">
    <citation type="submission" date="2016-10" db="EMBL/GenBank/DDBJ databases">
        <authorList>
            <person name="Varghese N."/>
            <person name="Submissions S."/>
        </authorList>
    </citation>
    <scope>NUCLEOTIDE SEQUENCE [LARGE SCALE GENOMIC DNA]</scope>
    <source>
        <strain evidence="2">DSM 17298</strain>
    </source>
</reference>
<dbReference type="EMBL" id="FNVR01000004">
    <property type="protein sequence ID" value="SEF71724.1"/>
    <property type="molecule type" value="Genomic_DNA"/>
</dbReference>
<name>A0A1H5U9L9_9BACT</name>
<evidence type="ECO:0000313" key="2">
    <source>
        <dbReference type="Proteomes" id="UP000236736"/>
    </source>
</evidence>